<dbReference type="Proteomes" id="UP000069902">
    <property type="component" value="Chromosome cPNK"/>
</dbReference>
<organism evidence="2 3">
    <name type="scientific">Candidatus Protochlamydia naegleriophila</name>
    <dbReference type="NCBI Taxonomy" id="389348"/>
    <lineage>
        <taxon>Bacteria</taxon>
        <taxon>Pseudomonadati</taxon>
        <taxon>Chlamydiota</taxon>
        <taxon>Chlamydiia</taxon>
        <taxon>Parachlamydiales</taxon>
        <taxon>Parachlamydiaceae</taxon>
        <taxon>Candidatus Protochlamydia</taxon>
    </lineage>
</organism>
<dbReference type="EMBL" id="LN879502">
    <property type="protein sequence ID" value="CUI16930.1"/>
    <property type="molecule type" value="Genomic_DNA"/>
</dbReference>
<keyword evidence="1" id="KW-0812">Transmembrane</keyword>
<accession>A0A0U5JEB2</accession>
<keyword evidence="1" id="KW-1133">Transmembrane helix</keyword>
<name>A0A0U5JEB2_9BACT</name>
<dbReference type="PATRIC" id="fig|389348.3.peg.1471"/>
<gene>
    <name evidence="2" type="ORF">PNK_1313</name>
</gene>
<feature type="transmembrane region" description="Helical" evidence="1">
    <location>
        <begin position="29"/>
        <end position="46"/>
    </location>
</feature>
<evidence type="ECO:0000313" key="3">
    <source>
        <dbReference type="Proteomes" id="UP000069902"/>
    </source>
</evidence>
<dbReference type="KEGG" id="pnl:PNK_1313"/>
<proteinExistence type="predicted"/>
<keyword evidence="3" id="KW-1185">Reference proteome</keyword>
<evidence type="ECO:0000313" key="2">
    <source>
        <dbReference type="EMBL" id="CUI16930.1"/>
    </source>
</evidence>
<dbReference type="InParanoid" id="A0A0U5JEB2"/>
<reference evidence="3" key="1">
    <citation type="submission" date="2015-09" db="EMBL/GenBank/DDBJ databases">
        <authorList>
            <person name="Bertelli C."/>
        </authorList>
    </citation>
    <scope>NUCLEOTIDE SEQUENCE [LARGE SCALE GENOMIC DNA]</scope>
    <source>
        <strain evidence="3">KNic</strain>
    </source>
</reference>
<evidence type="ECO:0000256" key="1">
    <source>
        <dbReference type="SAM" id="Phobius"/>
    </source>
</evidence>
<keyword evidence="1" id="KW-0472">Membrane</keyword>
<protein>
    <submittedName>
        <fullName evidence="2">Conserved hypothetical membrane protein</fullName>
    </submittedName>
</protein>
<sequence>MQPKKSFLQKTGQSPFIWLNQLRLRNQMFVTRFFIAILITIFSLSLEADEDKKALDNNKSDSSNLSGNQEAEQTIKAGNLSFPVSQQPTPLISFGQNVLNKKQAQLVVLTNEFKGKDNYFINIAPSLIYGLTDNLSVTLFGPLAVRYRQDEHRSSGPQDAIVQLEYAFYTKAYRTFYDQATIVANVSIPTGSVKKNPPTGFGANSFFIGGTYSRMKVDWFYFTSSGGILTTSSHRTKIGDQFLYQLGFGRRIMNSKEWLVAWMIEFNGIYSWKDRIIGEQNPDSGGNVILMTPSLFISSVESLVVQIGLGIPLVQKLNGRQNKTDYILNLNVSWTF</sequence>
<dbReference type="AlphaFoldDB" id="A0A0U5JEB2"/>